<dbReference type="EMBL" id="CAXKWB010074713">
    <property type="protein sequence ID" value="CAL4198547.1"/>
    <property type="molecule type" value="Genomic_DNA"/>
</dbReference>
<evidence type="ECO:0000313" key="2">
    <source>
        <dbReference type="EMBL" id="CAL4198547.1"/>
    </source>
</evidence>
<gene>
    <name evidence="2" type="ORF">MNOR_LOCUS37372</name>
</gene>
<proteinExistence type="predicted"/>
<feature type="non-terminal residue" evidence="2">
    <location>
        <position position="302"/>
    </location>
</feature>
<evidence type="ECO:0000256" key="1">
    <source>
        <dbReference type="SAM" id="MobiDB-lite"/>
    </source>
</evidence>
<keyword evidence="3" id="KW-1185">Reference proteome</keyword>
<feature type="region of interest" description="Disordered" evidence="1">
    <location>
        <begin position="75"/>
        <end position="175"/>
    </location>
</feature>
<dbReference type="AlphaFoldDB" id="A0AAV2SJ31"/>
<comment type="caution">
    <text evidence="2">The sequence shown here is derived from an EMBL/GenBank/DDBJ whole genome shotgun (WGS) entry which is preliminary data.</text>
</comment>
<reference evidence="2 3" key="1">
    <citation type="submission" date="2024-05" db="EMBL/GenBank/DDBJ databases">
        <authorList>
            <person name="Wallberg A."/>
        </authorList>
    </citation>
    <scope>NUCLEOTIDE SEQUENCE [LARGE SCALE GENOMIC DNA]</scope>
</reference>
<organism evidence="2 3">
    <name type="scientific">Meganyctiphanes norvegica</name>
    <name type="common">Northern krill</name>
    <name type="synonym">Thysanopoda norvegica</name>
    <dbReference type="NCBI Taxonomy" id="48144"/>
    <lineage>
        <taxon>Eukaryota</taxon>
        <taxon>Metazoa</taxon>
        <taxon>Ecdysozoa</taxon>
        <taxon>Arthropoda</taxon>
        <taxon>Crustacea</taxon>
        <taxon>Multicrustacea</taxon>
        <taxon>Malacostraca</taxon>
        <taxon>Eumalacostraca</taxon>
        <taxon>Eucarida</taxon>
        <taxon>Euphausiacea</taxon>
        <taxon>Euphausiidae</taxon>
        <taxon>Meganyctiphanes</taxon>
    </lineage>
</organism>
<name>A0AAV2SJ31_MEGNR</name>
<dbReference type="Proteomes" id="UP001497623">
    <property type="component" value="Unassembled WGS sequence"/>
</dbReference>
<evidence type="ECO:0008006" key="4">
    <source>
        <dbReference type="Google" id="ProtNLM"/>
    </source>
</evidence>
<sequence length="302" mass="33995">MGVAIEGMREDMNRFMANAITTFGALFSTMAGPNLEEFASMHHREDNDILKKSLEEGKNVAAIRAVRFRDALLRNEDLRNGPKPSGTPNTSAQAGPRSAHRNNQRPTIIGDNRNNQNNITNSNSNTARNNSDNTINNIGTTAPTDAVAIGPRTTQQPDVRPNPGEEAGEDAVDRMSEQQRIWKKIVDERRKNNIIIMGLTETGIREEDEEAVRHLLRYINCGNRFDQITNMRRLGNRASKRRLLLVNFDNDFAVKQILDRSPKLSRSALFGRVHIKKDLPFEDRPVYVRNDRRIADSANGAP</sequence>
<protein>
    <recommendedName>
        <fullName evidence="4">RRM domain-containing protein</fullName>
    </recommendedName>
</protein>
<feature type="compositionally biased region" description="Low complexity" evidence="1">
    <location>
        <begin position="112"/>
        <end position="134"/>
    </location>
</feature>
<evidence type="ECO:0000313" key="3">
    <source>
        <dbReference type="Proteomes" id="UP001497623"/>
    </source>
</evidence>
<accession>A0AAV2SJ31</accession>